<name>A0A1B1BMK0_9MICO</name>
<dbReference type="AlphaFoldDB" id="A0A1B1BMK0"/>
<evidence type="ECO:0000256" key="13">
    <source>
        <dbReference type="SAM" id="Phobius"/>
    </source>
</evidence>
<comment type="subcellular location">
    <subcellularLocation>
        <location evidence="3">Cell membrane</location>
    </subcellularLocation>
</comment>
<dbReference type="GO" id="GO:0005886">
    <property type="term" value="C:plasma membrane"/>
    <property type="evidence" value="ECO:0007669"/>
    <property type="project" value="UniProtKB-SubCell"/>
</dbReference>
<gene>
    <name evidence="16" type="ORF">PA27867_2787</name>
</gene>
<dbReference type="FunFam" id="3.30.565.10:FF:000006">
    <property type="entry name" value="Sensor histidine kinase WalK"/>
    <property type="match status" value="1"/>
</dbReference>
<dbReference type="SMART" id="SM00387">
    <property type="entry name" value="HATPase_c"/>
    <property type="match status" value="1"/>
</dbReference>
<dbReference type="CDD" id="cd00082">
    <property type="entry name" value="HisKA"/>
    <property type="match status" value="1"/>
</dbReference>
<feature type="transmembrane region" description="Helical" evidence="13">
    <location>
        <begin position="166"/>
        <end position="189"/>
    </location>
</feature>
<keyword evidence="6" id="KW-0808">Transferase</keyword>
<evidence type="ECO:0000256" key="2">
    <source>
        <dbReference type="ARBA" id="ARBA00001968"/>
    </source>
</evidence>
<reference evidence="16 17" key="1">
    <citation type="submission" date="2016-06" db="EMBL/GenBank/DDBJ databases">
        <title>Genome sequencing of Cryobacterium arcticum PAMC 27867.</title>
        <authorList>
            <person name="Lee J."/>
            <person name="Kim O.-S."/>
        </authorList>
    </citation>
    <scope>NUCLEOTIDE SEQUENCE [LARGE SCALE GENOMIC DNA]</scope>
    <source>
        <strain evidence="16 17">PAMC 27867</strain>
    </source>
</reference>
<keyword evidence="7 13" id="KW-0812">Transmembrane</keyword>
<dbReference type="InterPro" id="IPR050428">
    <property type="entry name" value="TCS_sensor_his_kinase"/>
</dbReference>
<evidence type="ECO:0000256" key="7">
    <source>
        <dbReference type="ARBA" id="ARBA00022692"/>
    </source>
</evidence>
<dbReference type="Pfam" id="PF02518">
    <property type="entry name" value="HATPase_c"/>
    <property type="match status" value="1"/>
</dbReference>
<evidence type="ECO:0000313" key="16">
    <source>
        <dbReference type="EMBL" id="ANP73726.1"/>
    </source>
</evidence>
<dbReference type="InterPro" id="IPR003660">
    <property type="entry name" value="HAMP_dom"/>
</dbReference>
<evidence type="ECO:0000313" key="17">
    <source>
        <dbReference type="Proteomes" id="UP000092582"/>
    </source>
</evidence>
<dbReference type="PANTHER" id="PTHR45436">
    <property type="entry name" value="SENSOR HISTIDINE KINASE YKOH"/>
    <property type="match status" value="1"/>
</dbReference>
<evidence type="ECO:0000256" key="10">
    <source>
        <dbReference type="ARBA" id="ARBA00023012"/>
    </source>
</evidence>
<proteinExistence type="predicted"/>
<sequence length="600" mass="63899">MDPWSRVSLRSKITGVTVLMLTLGLLVSGVGTMVILQNYMVQQVDARLQESAQGLTSNYLDSPFDTSSVDGVGDSDYFVAVFDQNGVLKNRTWQDRPRASLPVVTIPMDLHSSYELDGSIQQLFNAQGDTEFHAVAVPFVINATGTYGTVLLALSMQSAQNTVNTYLSIFLGFGVGVVLVGAMLTRLLVTTTFAPLREAERTAAAIADGDFSQRLGGATPNTEVGRLNRSLNTMLSRIDRAFKDRARTIDQMRRFVGDASHELRTPLVSVRGYAELYRMGALQTPEDVAQAMERIEKEAIRMGGLVEDLLELARLDETKPLALTRVDLLPLAQDAALDAMASSPGRSVTVRTSHPAEYNDEAVAPPIDLAHSTGEVVDVAPRTPEPAAVPAGASAKAAAAAAKAAAATAKTTSKPAPVKPEQSGSTTGTISFAGATLARLRTRKPKRTDATVPSVETPDVAEAPPALDAVIMAEENKVRQVITNLMGNALRFSPADSPVELEVAVDRRNQRASVSVIDHGEGIPPQIRDKIFQRFWRADTSRARETGGSGLGLAIVASIVASHNGSVEVVETPGGGATFRVWFPLAESPAAPQALPVPQG</sequence>
<dbReference type="Gene3D" id="6.10.340.10">
    <property type="match status" value="1"/>
</dbReference>
<evidence type="ECO:0000256" key="12">
    <source>
        <dbReference type="SAM" id="MobiDB-lite"/>
    </source>
</evidence>
<dbReference type="FunFam" id="1.10.287.130:FF:000001">
    <property type="entry name" value="Two-component sensor histidine kinase"/>
    <property type="match status" value="1"/>
</dbReference>
<keyword evidence="11 13" id="KW-0472">Membrane</keyword>
<dbReference type="PROSITE" id="PS50885">
    <property type="entry name" value="HAMP"/>
    <property type="match status" value="1"/>
</dbReference>
<dbReference type="PATRIC" id="fig|670052.7.peg.2865"/>
<dbReference type="CDD" id="cd06225">
    <property type="entry name" value="HAMP"/>
    <property type="match status" value="1"/>
</dbReference>
<dbReference type="PRINTS" id="PR00344">
    <property type="entry name" value="BCTRLSENSOR"/>
</dbReference>
<comment type="cofactor">
    <cofactor evidence="2">
        <name>a divalent metal cation</name>
        <dbReference type="ChEBI" id="CHEBI:60240"/>
    </cofactor>
</comment>
<feature type="transmembrane region" description="Helical" evidence="13">
    <location>
        <begin position="132"/>
        <end position="154"/>
    </location>
</feature>
<protein>
    <recommendedName>
        <fullName evidence="4">histidine kinase</fullName>
        <ecNumber evidence="4">2.7.13.3</ecNumber>
    </recommendedName>
</protein>
<dbReference type="Pfam" id="PF00672">
    <property type="entry name" value="HAMP"/>
    <property type="match status" value="1"/>
</dbReference>
<dbReference type="SMART" id="SM00388">
    <property type="entry name" value="HisKA"/>
    <property type="match status" value="1"/>
</dbReference>
<dbReference type="SUPFAM" id="SSF55874">
    <property type="entry name" value="ATPase domain of HSP90 chaperone/DNA topoisomerase II/histidine kinase"/>
    <property type="match status" value="1"/>
</dbReference>
<evidence type="ECO:0000256" key="11">
    <source>
        <dbReference type="ARBA" id="ARBA00023136"/>
    </source>
</evidence>
<evidence type="ECO:0000256" key="3">
    <source>
        <dbReference type="ARBA" id="ARBA00004236"/>
    </source>
</evidence>
<evidence type="ECO:0000256" key="6">
    <source>
        <dbReference type="ARBA" id="ARBA00022679"/>
    </source>
</evidence>
<dbReference type="PANTHER" id="PTHR45436:SF5">
    <property type="entry name" value="SENSOR HISTIDINE KINASE TRCS"/>
    <property type="match status" value="1"/>
</dbReference>
<comment type="catalytic activity">
    <reaction evidence="1">
        <text>ATP + protein L-histidine = ADP + protein N-phospho-L-histidine.</text>
        <dbReference type="EC" id="2.7.13.3"/>
    </reaction>
</comment>
<keyword evidence="17" id="KW-1185">Reference proteome</keyword>
<accession>A0A1B1BMK0</accession>
<evidence type="ECO:0000256" key="5">
    <source>
        <dbReference type="ARBA" id="ARBA00022553"/>
    </source>
</evidence>
<feature type="domain" description="HAMP" evidence="15">
    <location>
        <begin position="190"/>
        <end position="243"/>
    </location>
</feature>
<dbReference type="GO" id="GO:0000155">
    <property type="term" value="F:phosphorelay sensor kinase activity"/>
    <property type="evidence" value="ECO:0007669"/>
    <property type="project" value="InterPro"/>
</dbReference>
<dbReference type="STRING" id="670052.PA27867_2787"/>
<feature type="transmembrane region" description="Helical" evidence="13">
    <location>
        <begin position="12"/>
        <end position="36"/>
    </location>
</feature>
<dbReference type="SMART" id="SM00304">
    <property type="entry name" value="HAMP"/>
    <property type="match status" value="1"/>
</dbReference>
<dbReference type="GO" id="GO:0005509">
    <property type="term" value="F:calcium ion binding"/>
    <property type="evidence" value="ECO:0007669"/>
    <property type="project" value="UniProtKB-ARBA"/>
</dbReference>
<dbReference type="Gene3D" id="3.30.565.10">
    <property type="entry name" value="Histidine kinase-like ATPase, C-terminal domain"/>
    <property type="match status" value="1"/>
</dbReference>
<evidence type="ECO:0000256" key="1">
    <source>
        <dbReference type="ARBA" id="ARBA00000085"/>
    </source>
</evidence>
<evidence type="ECO:0000256" key="4">
    <source>
        <dbReference type="ARBA" id="ARBA00012438"/>
    </source>
</evidence>
<feature type="region of interest" description="Disordered" evidence="12">
    <location>
        <begin position="408"/>
        <end position="458"/>
    </location>
</feature>
<evidence type="ECO:0000256" key="8">
    <source>
        <dbReference type="ARBA" id="ARBA00022777"/>
    </source>
</evidence>
<dbReference type="EC" id="2.7.13.3" evidence="4"/>
<organism evidence="16 17">
    <name type="scientific">Cryobacterium arcticum</name>
    <dbReference type="NCBI Taxonomy" id="670052"/>
    <lineage>
        <taxon>Bacteria</taxon>
        <taxon>Bacillati</taxon>
        <taxon>Actinomycetota</taxon>
        <taxon>Actinomycetes</taxon>
        <taxon>Micrococcales</taxon>
        <taxon>Microbacteriaceae</taxon>
        <taxon>Cryobacterium</taxon>
    </lineage>
</organism>
<keyword evidence="10" id="KW-0902">Two-component regulatory system</keyword>
<dbReference type="SUPFAM" id="SSF158472">
    <property type="entry name" value="HAMP domain-like"/>
    <property type="match status" value="1"/>
</dbReference>
<dbReference type="InterPro" id="IPR003661">
    <property type="entry name" value="HisK_dim/P_dom"/>
</dbReference>
<dbReference type="InterPro" id="IPR004358">
    <property type="entry name" value="Sig_transdc_His_kin-like_C"/>
</dbReference>
<dbReference type="Pfam" id="PF00512">
    <property type="entry name" value="HisKA"/>
    <property type="match status" value="1"/>
</dbReference>
<keyword evidence="5" id="KW-0597">Phosphoprotein</keyword>
<dbReference type="Proteomes" id="UP000092582">
    <property type="component" value="Chromosome 1"/>
</dbReference>
<evidence type="ECO:0000259" key="14">
    <source>
        <dbReference type="PROSITE" id="PS50109"/>
    </source>
</evidence>
<dbReference type="InterPro" id="IPR036890">
    <property type="entry name" value="HATPase_C_sf"/>
</dbReference>
<dbReference type="PROSITE" id="PS50109">
    <property type="entry name" value="HIS_KIN"/>
    <property type="match status" value="1"/>
</dbReference>
<keyword evidence="8 16" id="KW-0418">Kinase</keyword>
<dbReference type="InterPro" id="IPR003594">
    <property type="entry name" value="HATPase_dom"/>
</dbReference>
<keyword evidence="9 13" id="KW-1133">Transmembrane helix</keyword>
<dbReference type="InterPro" id="IPR036097">
    <property type="entry name" value="HisK_dim/P_sf"/>
</dbReference>
<dbReference type="KEGG" id="cart:PA27867_2787"/>
<feature type="compositionally biased region" description="Low complexity" evidence="12">
    <location>
        <begin position="408"/>
        <end position="420"/>
    </location>
</feature>
<dbReference type="SUPFAM" id="SSF47384">
    <property type="entry name" value="Homodimeric domain of signal transducing histidine kinase"/>
    <property type="match status" value="1"/>
</dbReference>
<dbReference type="Gene3D" id="1.10.287.130">
    <property type="match status" value="1"/>
</dbReference>
<dbReference type="EMBL" id="CP016282">
    <property type="protein sequence ID" value="ANP73726.1"/>
    <property type="molecule type" value="Genomic_DNA"/>
</dbReference>
<evidence type="ECO:0000259" key="15">
    <source>
        <dbReference type="PROSITE" id="PS50885"/>
    </source>
</evidence>
<evidence type="ECO:0000256" key="9">
    <source>
        <dbReference type="ARBA" id="ARBA00022989"/>
    </source>
</evidence>
<dbReference type="InterPro" id="IPR005467">
    <property type="entry name" value="His_kinase_dom"/>
</dbReference>
<feature type="domain" description="Histidine kinase" evidence="14">
    <location>
        <begin position="258"/>
        <end position="587"/>
    </location>
</feature>